<evidence type="ECO:0000256" key="2">
    <source>
        <dbReference type="ARBA" id="ARBA00023125"/>
    </source>
</evidence>
<feature type="compositionally biased region" description="Polar residues" evidence="4">
    <location>
        <begin position="338"/>
        <end position="348"/>
    </location>
</feature>
<keyword evidence="3" id="KW-0804">Transcription</keyword>
<name>A0ABV5Y492_ARTRM</name>
<evidence type="ECO:0000256" key="4">
    <source>
        <dbReference type="SAM" id="MobiDB-lite"/>
    </source>
</evidence>
<proteinExistence type="predicted"/>
<feature type="region of interest" description="Disordered" evidence="4">
    <location>
        <begin position="328"/>
        <end position="348"/>
    </location>
</feature>
<dbReference type="InterPro" id="IPR009057">
    <property type="entry name" value="Homeodomain-like_sf"/>
</dbReference>
<dbReference type="Proteomes" id="UP001589702">
    <property type="component" value="Unassembled WGS sequence"/>
</dbReference>
<dbReference type="Pfam" id="PF12833">
    <property type="entry name" value="HTH_18"/>
    <property type="match status" value="1"/>
</dbReference>
<evidence type="ECO:0000313" key="6">
    <source>
        <dbReference type="EMBL" id="MFB9821806.1"/>
    </source>
</evidence>
<keyword evidence="7" id="KW-1185">Reference proteome</keyword>
<evidence type="ECO:0000256" key="3">
    <source>
        <dbReference type="ARBA" id="ARBA00023163"/>
    </source>
</evidence>
<keyword evidence="1" id="KW-0805">Transcription regulation</keyword>
<dbReference type="PROSITE" id="PS01124">
    <property type="entry name" value="HTH_ARAC_FAMILY_2"/>
    <property type="match status" value="1"/>
</dbReference>
<dbReference type="EMBL" id="JBHMBC010000039">
    <property type="protein sequence ID" value="MFB9821806.1"/>
    <property type="molecule type" value="Genomic_DNA"/>
</dbReference>
<dbReference type="SMART" id="SM00342">
    <property type="entry name" value="HTH_ARAC"/>
    <property type="match status" value="1"/>
</dbReference>
<accession>A0ABV5Y492</accession>
<protein>
    <submittedName>
        <fullName evidence="6">Helix-turn-helix transcriptional regulator</fullName>
    </submittedName>
</protein>
<sequence>MGSTGATDAVSRQLSADRPLEAHALTRSTSAAVVRDYVNSLTSDEHLLVPHQGRGIDGTVNGLLAGAISLVFVSYGTGVTIVSPPSGRRALLVIPQGPMLVESCGNQWVANTPFALSSHHQTKMVPDPLRGAVVGGVDADVLESYLAATSSRVLVKPVSLASDVPLQLSNPNMVSKTWLEACRQLDQGLPGESVTWLENILLATMSAGLAPFLEQAFAPLPGNKGAPAYVESACNYLEQNLGANVRIDDVASAVGISTRQLHNAFQAHVGQSPAHVLRDMRLARARRILEGQAGPATATVAEAAFDAGFSHLGRFAAYYSEKYKESPSATLQRLRGRPQTTTAGRSSE</sequence>
<dbReference type="RefSeq" id="WP_234750585.1">
    <property type="nucleotide sequence ID" value="NZ_BAAAWN010000001.1"/>
</dbReference>
<comment type="caution">
    <text evidence="6">The sequence shown here is derived from an EMBL/GenBank/DDBJ whole genome shotgun (WGS) entry which is preliminary data.</text>
</comment>
<evidence type="ECO:0000259" key="5">
    <source>
        <dbReference type="PROSITE" id="PS01124"/>
    </source>
</evidence>
<evidence type="ECO:0000256" key="1">
    <source>
        <dbReference type="ARBA" id="ARBA00023015"/>
    </source>
</evidence>
<dbReference type="SUPFAM" id="SSF46689">
    <property type="entry name" value="Homeodomain-like"/>
    <property type="match status" value="1"/>
</dbReference>
<dbReference type="PANTHER" id="PTHR46796">
    <property type="entry name" value="HTH-TYPE TRANSCRIPTIONAL ACTIVATOR RHAS-RELATED"/>
    <property type="match status" value="1"/>
</dbReference>
<gene>
    <name evidence="6" type="ORF">ACFFP1_20210</name>
</gene>
<feature type="domain" description="HTH araC/xylS-type" evidence="5">
    <location>
        <begin position="231"/>
        <end position="333"/>
    </location>
</feature>
<evidence type="ECO:0000313" key="7">
    <source>
        <dbReference type="Proteomes" id="UP001589702"/>
    </source>
</evidence>
<reference evidence="6 7" key="1">
    <citation type="submission" date="2024-09" db="EMBL/GenBank/DDBJ databases">
        <authorList>
            <person name="Sun Q."/>
            <person name="Mori K."/>
        </authorList>
    </citation>
    <scope>NUCLEOTIDE SEQUENCE [LARGE SCALE GENOMIC DNA]</scope>
    <source>
        <strain evidence="6 7">JCM 1334</strain>
    </source>
</reference>
<dbReference type="PANTHER" id="PTHR46796:SF12">
    <property type="entry name" value="HTH-TYPE DNA-BINDING TRANSCRIPTIONAL ACTIVATOR EUTR"/>
    <property type="match status" value="1"/>
</dbReference>
<dbReference type="InterPro" id="IPR018060">
    <property type="entry name" value="HTH_AraC"/>
</dbReference>
<keyword evidence="2" id="KW-0238">DNA-binding</keyword>
<dbReference type="InterPro" id="IPR050204">
    <property type="entry name" value="AraC_XylS_family_regulators"/>
</dbReference>
<dbReference type="Gene3D" id="1.10.10.60">
    <property type="entry name" value="Homeodomain-like"/>
    <property type="match status" value="1"/>
</dbReference>
<organism evidence="6 7">
    <name type="scientific">Arthrobacter ramosus</name>
    <dbReference type="NCBI Taxonomy" id="1672"/>
    <lineage>
        <taxon>Bacteria</taxon>
        <taxon>Bacillati</taxon>
        <taxon>Actinomycetota</taxon>
        <taxon>Actinomycetes</taxon>
        <taxon>Micrococcales</taxon>
        <taxon>Micrococcaceae</taxon>
        <taxon>Arthrobacter</taxon>
    </lineage>
</organism>